<dbReference type="EMBL" id="BOON01000027">
    <property type="protein sequence ID" value="GII23323.1"/>
    <property type="molecule type" value="Genomic_DNA"/>
</dbReference>
<evidence type="ECO:0000313" key="2">
    <source>
        <dbReference type="Proteomes" id="UP000599074"/>
    </source>
</evidence>
<organism evidence="1 2">
    <name type="scientific">Planosporangium mesophilum</name>
    <dbReference type="NCBI Taxonomy" id="689768"/>
    <lineage>
        <taxon>Bacteria</taxon>
        <taxon>Bacillati</taxon>
        <taxon>Actinomycetota</taxon>
        <taxon>Actinomycetes</taxon>
        <taxon>Micromonosporales</taxon>
        <taxon>Micromonosporaceae</taxon>
        <taxon>Planosporangium</taxon>
    </lineage>
</organism>
<sequence length="87" mass="9242">MRMIASLRAGPSLIAHQPAEPVQAPGPVRTWSWTASAADVKPPTLRLAVEATARGYEDLCDRAAGHDRVTTALLAARNAGDLVRRVA</sequence>
<keyword evidence="2" id="KW-1185">Reference proteome</keyword>
<evidence type="ECO:0000313" key="1">
    <source>
        <dbReference type="EMBL" id="GII23323.1"/>
    </source>
</evidence>
<protein>
    <submittedName>
        <fullName evidence="1">Uncharacterized protein</fullName>
    </submittedName>
</protein>
<reference evidence="1" key="1">
    <citation type="submission" date="2021-01" db="EMBL/GenBank/DDBJ databases">
        <title>Whole genome shotgun sequence of Planosporangium mesophilum NBRC 109066.</title>
        <authorList>
            <person name="Komaki H."/>
            <person name="Tamura T."/>
        </authorList>
    </citation>
    <scope>NUCLEOTIDE SEQUENCE</scope>
    <source>
        <strain evidence="1">NBRC 109066</strain>
    </source>
</reference>
<accession>A0A8J3TB68</accession>
<dbReference type="Proteomes" id="UP000599074">
    <property type="component" value="Unassembled WGS sequence"/>
</dbReference>
<dbReference type="AlphaFoldDB" id="A0A8J3TB68"/>
<name>A0A8J3TB68_9ACTN</name>
<comment type="caution">
    <text evidence="1">The sequence shown here is derived from an EMBL/GenBank/DDBJ whole genome shotgun (WGS) entry which is preliminary data.</text>
</comment>
<gene>
    <name evidence="1" type="ORF">Pme01_29200</name>
</gene>
<proteinExistence type="predicted"/>